<keyword evidence="8" id="KW-1185">Reference proteome</keyword>
<feature type="domain" description="YknX-like C-terminal permuted SH3-like" evidence="5">
    <location>
        <begin position="322"/>
        <end position="383"/>
    </location>
</feature>
<dbReference type="InterPro" id="IPR058636">
    <property type="entry name" value="Beta-barrel_YknX"/>
</dbReference>
<dbReference type="Pfam" id="PF25990">
    <property type="entry name" value="Beta-barrel_YknX"/>
    <property type="match status" value="1"/>
</dbReference>
<dbReference type="RefSeq" id="WP_378934499.1">
    <property type="nucleotide sequence ID" value="NZ_JBHLVO010000009.1"/>
</dbReference>
<evidence type="ECO:0000256" key="1">
    <source>
        <dbReference type="ARBA" id="ARBA00004196"/>
    </source>
</evidence>
<accession>A0ABV6GF49</accession>
<dbReference type="InterPro" id="IPR058639">
    <property type="entry name" value="BSH_YknX-like"/>
</dbReference>
<dbReference type="EMBL" id="JBHLVO010000009">
    <property type="protein sequence ID" value="MFC0272312.1"/>
    <property type="molecule type" value="Genomic_DNA"/>
</dbReference>
<dbReference type="InterPro" id="IPR058637">
    <property type="entry name" value="YknX-like_C"/>
</dbReference>
<protein>
    <submittedName>
        <fullName evidence="7">Efflux RND transporter periplasmic adaptor subunit</fullName>
    </submittedName>
</protein>
<feature type="coiled-coil region" evidence="3">
    <location>
        <begin position="171"/>
        <end position="198"/>
    </location>
</feature>
<proteinExistence type="predicted"/>
<dbReference type="PANTHER" id="PTHR32347">
    <property type="entry name" value="EFFLUX SYSTEM COMPONENT YKNX-RELATED"/>
    <property type="match status" value="1"/>
</dbReference>
<gene>
    <name evidence="7" type="ORF">ACFFIX_12790</name>
</gene>
<keyword evidence="2 3" id="KW-0175">Coiled coil</keyword>
<name>A0ABV6GF49_9BACI</name>
<reference evidence="7 8" key="1">
    <citation type="submission" date="2024-09" db="EMBL/GenBank/DDBJ databases">
        <authorList>
            <person name="Sun Q."/>
            <person name="Mori K."/>
        </authorList>
    </citation>
    <scope>NUCLEOTIDE SEQUENCE [LARGE SCALE GENOMIC DNA]</scope>
    <source>
        <strain evidence="7 8">CCM 7228</strain>
    </source>
</reference>
<comment type="caution">
    <text evidence="7">The sequence shown here is derived from an EMBL/GenBank/DDBJ whole genome shotgun (WGS) entry which is preliminary data.</text>
</comment>
<organism evidence="7 8">
    <name type="scientific">Metabacillus herbersteinensis</name>
    <dbReference type="NCBI Taxonomy" id="283816"/>
    <lineage>
        <taxon>Bacteria</taxon>
        <taxon>Bacillati</taxon>
        <taxon>Bacillota</taxon>
        <taxon>Bacilli</taxon>
        <taxon>Bacillales</taxon>
        <taxon>Bacillaceae</taxon>
        <taxon>Metabacillus</taxon>
    </lineage>
</organism>
<dbReference type="PANTHER" id="PTHR32347:SF14">
    <property type="entry name" value="EFFLUX SYSTEM COMPONENT YKNX-RELATED"/>
    <property type="match status" value="1"/>
</dbReference>
<evidence type="ECO:0000313" key="8">
    <source>
        <dbReference type="Proteomes" id="UP001589854"/>
    </source>
</evidence>
<evidence type="ECO:0000256" key="2">
    <source>
        <dbReference type="ARBA" id="ARBA00023054"/>
    </source>
</evidence>
<sequence length="420" mass="47553">MKKFLLIVATTIVLALFLTNVSLLFTSDKIVRSKAINEYETAKQDDLRKTLETAGVVKPTEQYTIRYKSDLGDIATLHVVEGDTVEEGTPLLDYNTESLDGKIEQLEGRSERLTDEIMTLESEIASLQSELDSYTESSDFQSELDTYTVSTDLEEDEDSNNNEDILNITQQLNKENQIQQLQQKIEDINQEIEQAYTEKGIYTITSKMSGKIIKVNPYAENDNEAIITIQSDQPYLIEGEISEKDTTKILEGQKALITASVVPDQTLEGTVDKLTMIPLTTPSIEEKTFYPYTIQLTKPAENWRHGYHVNVQVVLEEKEQAIIIPESSLQKEGENHYVYVINNGQILKTKVELGLKVNTKQEVIKGLEKGERLVIEPSEIMQDKMNLYTTLKHNQISKKAMKDFSAEEIARLVLSGVVEK</sequence>
<feature type="domain" description="YknX-like barrel-sandwich hybrid" evidence="4">
    <location>
        <begin position="64"/>
        <end position="229"/>
    </location>
</feature>
<dbReference type="Pfam" id="PF25989">
    <property type="entry name" value="YknX_C"/>
    <property type="match status" value="1"/>
</dbReference>
<evidence type="ECO:0000259" key="4">
    <source>
        <dbReference type="Pfam" id="PF25984"/>
    </source>
</evidence>
<feature type="domain" description="YknX-like beta-barrel" evidence="6">
    <location>
        <begin position="236"/>
        <end position="313"/>
    </location>
</feature>
<evidence type="ECO:0000259" key="6">
    <source>
        <dbReference type="Pfam" id="PF25990"/>
    </source>
</evidence>
<evidence type="ECO:0000313" key="7">
    <source>
        <dbReference type="EMBL" id="MFC0272312.1"/>
    </source>
</evidence>
<evidence type="ECO:0000256" key="3">
    <source>
        <dbReference type="SAM" id="Coils"/>
    </source>
</evidence>
<dbReference type="Gene3D" id="2.40.420.20">
    <property type="match status" value="1"/>
</dbReference>
<evidence type="ECO:0000259" key="5">
    <source>
        <dbReference type="Pfam" id="PF25989"/>
    </source>
</evidence>
<dbReference type="Pfam" id="PF25984">
    <property type="entry name" value="BSH_YknX"/>
    <property type="match status" value="1"/>
</dbReference>
<dbReference type="Proteomes" id="UP001589854">
    <property type="component" value="Unassembled WGS sequence"/>
</dbReference>
<dbReference type="InterPro" id="IPR050465">
    <property type="entry name" value="UPF0194_transport"/>
</dbReference>
<comment type="subcellular location">
    <subcellularLocation>
        <location evidence="1">Cell envelope</location>
    </subcellularLocation>
</comment>
<feature type="coiled-coil region" evidence="3">
    <location>
        <begin position="96"/>
        <end position="137"/>
    </location>
</feature>
<dbReference type="Gene3D" id="2.40.30.170">
    <property type="match status" value="1"/>
</dbReference>